<evidence type="ECO:0000313" key="8">
    <source>
        <dbReference type="Proteomes" id="UP000698752"/>
    </source>
</evidence>
<protein>
    <submittedName>
        <fullName evidence="7">Nitroreductase</fullName>
    </submittedName>
</protein>
<accession>A0ABS5EHZ1</accession>
<comment type="caution">
    <text evidence="7">The sequence shown here is derived from an EMBL/GenBank/DDBJ whole genome shotgun (WGS) entry which is preliminary data.</text>
</comment>
<evidence type="ECO:0000256" key="5">
    <source>
        <dbReference type="ARBA" id="ARBA00023002"/>
    </source>
</evidence>
<gene>
    <name evidence="7" type="ORF">GXW78_13300</name>
</gene>
<evidence type="ECO:0000256" key="2">
    <source>
        <dbReference type="ARBA" id="ARBA00007118"/>
    </source>
</evidence>
<dbReference type="Pfam" id="PF00881">
    <property type="entry name" value="Nitroreductase"/>
    <property type="match status" value="1"/>
</dbReference>
<dbReference type="PANTHER" id="PTHR43673:SF2">
    <property type="entry name" value="NITROREDUCTASE"/>
    <property type="match status" value="1"/>
</dbReference>
<evidence type="ECO:0000259" key="6">
    <source>
        <dbReference type="Pfam" id="PF00881"/>
    </source>
</evidence>
<comment type="similarity">
    <text evidence="2">Belongs to the nitroreductase family.</text>
</comment>
<evidence type="ECO:0000256" key="4">
    <source>
        <dbReference type="ARBA" id="ARBA00022643"/>
    </source>
</evidence>
<evidence type="ECO:0000256" key="1">
    <source>
        <dbReference type="ARBA" id="ARBA00001917"/>
    </source>
</evidence>
<keyword evidence="4" id="KW-0288">FMN</keyword>
<dbReference type="Proteomes" id="UP000698752">
    <property type="component" value="Unassembled WGS sequence"/>
</dbReference>
<dbReference type="InterPro" id="IPR029479">
    <property type="entry name" value="Nitroreductase"/>
</dbReference>
<evidence type="ECO:0000313" key="7">
    <source>
        <dbReference type="EMBL" id="MBR0650646.1"/>
    </source>
</evidence>
<dbReference type="SUPFAM" id="SSF55469">
    <property type="entry name" value="FMN-dependent nitroreductase-like"/>
    <property type="match status" value="1"/>
</dbReference>
<dbReference type="PANTHER" id="PTHR43673">
    <property type="entry name" value="NAD(P)H NITROREDUCTASE YDGI-RELATED"/>
    <property type="match status" value="1"/>
</dbReference>
<reference evidence="8" key="1">
    <citation type="journal article" date="2021" name="Syst. Appl. Microbiol.">
        <title>Roseomonas hellenica sp. nov., isolated from roots of wild-growing Alkanna tinctoria.</title>
        <authorList>
            <person name="Rat A."/>
            <person name="Naranjo H.D."/>
            <person name="Lebbe L."/>
            <person name="Cnockaert M."/>
            <person name="Krigas N."/>
            <person name="Grigoriadou K."/>
            <person name="Maloupa E."/>
            <person name="Willems A."/>
        </authorList>
    </citation>
    <scope>NUCLEOTIDE SEQUENCE [LARGE SCALE GENOMIC DNA]</scope>
    <source>
        <strain evidence="8">LMG 31159</strain>
    </source>
</reference>
<sequence>MTAEEAIASRRSIRAFLPTPVPREDVEHLLDIAARAPSGTNMQPWRGYVLAGEPLKRLSAALVAAHAPPEAEYRYYPESFPEPYLSRRRKVGWDLYGLLGIARGETEKMRRQHDRNFDFFGAPVGIIFTIDRRLEIGSWLDYGFFLGNLTVAARGLGLDTCPQAAFAPQHRIIRDHVPIPEEEVVVCGMAIGHADPGAPENTLTTERAPAREFCRFLGWE</sequence>
<name>A0ABS5EHZ1_9PROT</name>
<dbReference type="Gene3D" id="3.40.109.10">
    <property type="entry name" value="NADH Oxidase"/>
    <property type="match status" value="1"/>
</dbReference>
<comment type="cofactor">
    <cofactor evidence="1">
        <name>FMN</name>
        <dbReference type="ChEBI" id="CHEBI:58210"/>
    </cofactor>
</comment>
<dbReference type="InterPro" id="IPR000415">
    <property type="entry name" value="Nitroreductase-like"/>
</dbReference>
<keyword evidence="3" id="KW-0285">Flavoprotein</keyword>
<dbReference type="RefSeq" id="WP_211869311.1">
    <property type="nucleotide sequence ID" value="NZ_JAAEDI010000013.1"/>
</dbReference>
<proteinExistence type="inferred from homology"/>
<dbReference type="CDD" id="cd02136">
    <property type="entry name" value="PnbA_NfnB-like"/>
    <property type="match status" value="1"/>
</dbReference>
<evidence type="ECO:0000256" key="3">
    <source>
        <dbReference type="ARBA" id="ARBA00022630"/>
    </source>
</evidence>
<keyword evidence="5" id="KW-0560">Oxidoreductase</keyword>
<keyword evidence="8" id="KW-1185">Reference proteome</keyword>
<dbReference type="EMBL" id="JAAEDI010000013">
    <property type="protein sequence ID" value="MBR0650646.1"/>
    <property type="molecule type" value="Genomic_DNA"/>
</dbReference>
<organism evidence="7 8">
    <name type="scientific">Neoroseomonas terrae</name>
    <dbReference type="NCBI Taxonomy" id="424799"/>
    <lineage>
        <taxon>Bacteria</taxon>
        <taxon>Pseudomonadati</taxon>
        <taxon>Pseudomonadota</taxon>
        <taxon>Alphaproteobacteria</taxon>
        <taxon>Acetobacterales</taxon>
        <taxon>Acetobacteraceae</taxon>
        <taxon>Neoroseomonas</taxon>
    </lineage>
</organism>
<feature type="domain" description="Nitroreductase" evidence="6">
    <location>
        <begin position="7"/>
        <end position="193"/>
    </location>
</feature>